<evidence type="ECO:0000256" key="1">
    <source>
        <dbReference type="ARBA" id="ARBA00004177"/>
    </source>
</evidence>
<dbReference type="GO" id="GO:0009898">
    <property type="term" value="C:cytoplasmic side of plasma membrane"/>
    <property type="evidence" value="ECO:0007669"/>
    <property type="project" value="TreeGrafter"/>
</dbReference>
<dbReference type="AlphaFoldDB" id="A0A2C6KS34"/>
<dbReference type="PANTHER" id="PTHR22761">
    <property type="entry name" value="CHARGED MULTIVESICULAR BODY PROTEIN"/>
    <property type="match status" value="1"/>
</dbReference>
<evidence type="ECO:0000256" key="4">
    <source>
        <dbReference type="SAM" id="Coils"/>
    </source>
</evidence>
<comment type="subcellular location">
    <subcellularLocation>
        <location evidence="1">Endosome</location>
    </subcellularLocation>
</comment>
<feature type="region of interest" description="Disordered" evidence="5">
    <location>
        <begin position="341"/>
        <end position="368"/>
    </location>
</feature>
<name>A0A2C6KS34_9APIC</name>
<dbReference type="EMBL" id="MIGC01003513">
    <property type="protein sequence ID" value="PHJ19328.1"/>
    <property type="molecule type" value="Genomic_DNA"/>
</dbReference>
<organism evidence="6 7">
    <name type="scientific">Cystoisospora suis</name>
    <dbReference type="NCBI Taxonomy" id="483139"/>
    <lineage>
        <taxon>Eukaryota</taxon>
        <taxon>Sar</taxon>
        <taxon>Alveolata</taxon>
        <taxon>Apicomplexa</taxon>
        <taxon>Conoidasida</taxon>
        <taxon>Coccidia</taxon>
        <taxon>Eucoccidiorida</taxon>
        <taxon>Eimeriorina</taxon>
        <taxon>Sarcocystidae</taxon>
        <taxon>Cystoisospora</taxon>
    </lineage>
</organism>
<sequence length="420" mass="45125">MMRMLFGRGGTRIKGDEVGVISPADPVAAVNLADAIQKNKEAIDTLEKRHQHIERKIRAQECSARERVATGDRRGALLCLRRKKLFEQDLEQLMTSRLTLETQIVTLEAAHTQQLAVQAMAGAAKAHKSFSQKLSIGKIDRLLDDIQEQQDLQQEVTQVLAQGLPPLDDEELHRELDQLEASEMETRVLQTACTAPSVPADEPVLLTPSPFQHVSSVGCLPQRSPDQESQPTFATLPVQVVSLKQSLSSTPHPGLHEADPRKNVASPSFNTPPLLVASPGNASTSSANTGKKAPGTQRAFLRASSSLDFPTHTTSFRAGMNQVDTPAKLAAVENTPVGISDSAAGTLRTPRTTGMSIQPGGASGGARGNYQNSYKTSEKLQANVVGNGSYMLTSPSGTTTGPHQLSDEEQLRVLMGQLAH</sequence>
<dbReference type="Proteomes" id="UP000221165">
    <property type="component" value="Unassembled WGS sequence"/>
</dbReference>
<dbReference type="GO" id="GO:0005771">
    <property type="term" value="C:multivesicular body"/>
    <property type="evidence" value="ECO:0007669"/>
    <property type="project" value="TreeGrafter"/>
</dbReference>
<gene>
    <name evidence="6" type="ORF">CSUI_006845</name>
</gene>
<dbReference type="PANTHER" id="PTHR22761:SF10">
    <property type="entry name" value="GH13992P"/>
    <property type="match status" value="1"/>
</dbReference>
<dbReference type="RefSeq" id="XP_067921030.1">
    <property type="nucleotide sequence ID" value="XM_068066996.1"/>
</dbReference>
<evidence type="ECO:0000256" key="3">
    <source>
        <dbReference type="ARBA" id="ARBA00022753"/>
    </source>
</evidence>
<dbReference type="GO" id="GO:0000815">
    <property type="term" value="C:ESCRT III complex"/>
    <property type="evidence" value="ECO:0007669"/>
    <property type="project" value="TreeGrafter"/>
</dbReference>
<comment type="caution">
    <text evidence="6">The sequence shown here is derived from an EMBL/GenBank/DDBJ whole genome shotgun (WGS) entry which is preliminary data.</text>
</comment>
<dbReference type="Pfam" id="PF03357">
    <property type="entry name" value="Snf7"/>
    <property type="match status" value="1"/>
</dbReference>
<feature type="region of interest" description="Disordered" evidence="5">
    <location>
        <begin position="245"/>
        <end position="294"/>
    </location>
</feature>
<dbReference type="GO" id="GO:0006900">
    <property type="term" value="P:vesicle budding from membrane"/>
    <property type="evidence" value="ECO:0007669"/>
    <property type="project" value="TreeGrafter"/>
</dbReference>
<evidence type="ECO:0000256" key="5">
    <source>
        <dbReference type="SAM" id="MobiDB-lite"/>
    </source>
</evidence>
<comment type="similarity">
    <text evidence="2">Belongs to the SNF7 family.</text>
</comment>
<evidence type="ECO:0000313" key="6">
    <source>
        <dbReference type="EMBL" id="PHJ19328.1"/>
    </source>
</evidence>
<dbReference type="OrthoDB" id="5592979at2759"/>
<protein>
    <submittedName>
        <fullName evidence="6">Snf7 family protein</fullName>
    </submittedName>
</protein>
<keyword evidence="3" id="KW-0967">Endosome</keyword>
<proteinExistence type="inferred from homology"/>
<dbReference type="GeneID" id="94430207"/>
<reference evidence="6 7" key="1">
    <citation type="journal article" date="2017" name="Int. J. Parasitol.">
        <title>The genome of the protozoan parasite Cystoisospora suis and a reverse vaccinology approach to identify vaccine candidates.</title>
        <authorList>
            <person name="Palmieri N."/>
            <person name="Shrestha A."/>
            <person name="Ruttkowski B."/>
            <person name="Beck T."/>
            <person name="Vogl C."/>
            <person name="Tomley F."/>
            <person name="Blake D.P."/>
            <person name="Joachim A."/>
        </authorList>
    </citation>
    <scope>NUCLEOTIDE SEQUENCE [LARGE SCALE GENOMIC DNA]</scope>
    <source>
        <strain evidence="6 7">Wien I</strain>
    </source>
</reference>
<dbReference type="GO" id="GO:0032511">
    <property type="term" value="P:late endosome to vacuole transport via multivesicular body sorting pathway"/>
    <property type="evidence" value="ECO:0007669"/>
    <property type="project" value="TreeGrafter"/>
</dbReference>
<dbReference type="InterPro" id="IPR005024">
    <property type="entry name" value="Snf7_fam"/>
</dbReference>
<dbReference type="Gene3D" id="1.10.287.1060">
    <property type="entry name" value="ESAT-6-like"/>
    <property type="match status" value="1"/>
</dbReference>
<feature type="coiled-coil region" evidence="4">
    <location>
        <begin position="29"/>
        <end position="63"/>
    </location>
</feature>
<feature type="compositionally biased region" description="Polar residues" evidence="5">
    <location>
        <begin position="280"/>
        <end position="289"/>
    </location>
</feature>
<keyword evidence="4" id="KW-0175">Coiled coil</keyword>
<evidence type="ECO:0000256" key="2">
    <source>
        <dbReference type="ARBA" id="ARBA00006190"/>
    </source>
</evidence>
<accession>A0A2C6KS34</accession>
<keyword evidence="7" id="KW-1185">Reference proteome</keyword>
<evidence type="ECO:0000313" key="7">
    <source>
        <dbReference type="Proteomes" id="UP000221165"/>
    </source>
</evidence>
<dbReference type="VEuPathDB" id="ToxoDB:CSUI_006845"/>